<evidence type="ECO:0000313" key="2">
    <source>
        <dbReference type="Proteomes" id="UP000807769"/>
    </source>
</evidence>
<evidence type="ECO:0000313" key="1">
    <source>
        <dbReference type="EMBL" id="KAG1819123.1"/>
    </source>
</evidence>
<dbReference type="AlphaFoldDB" id="A0A9P7JFA9"/>
<dbReference type="EMBL" id="JABBWG010000010">
    <property type="protein sequence ID" value="KAG1819123.1"/>
    <property type="molecule type" value="Genomic_DNA"/>
</dbReference>
<dbReference type="InterPro" id="IPR041078">
    <property type="entry name" value="Plavaka"/>
</dbReference>
<dbReference type="OrthoDB" id="3239511at2759"/>
<gene>
    <name evidence="1" type="ORF">BJ212DRAFT_1446233</name>
</gene>
<dbReference type="Pfam" id="PF18759">
    <property type="entry name" value="Plavaka"/>
    <property type="match status" value="1"/>
</dbReference>
<protein>
    <submittedName>
        <fullName evidence="1">Uncharacterized protein</fullName>
    </submittedName>
</protein>
<keyword evidence="2" id="KW-1185">Reference proteome</keyword>
<name>A0A9P7JFA9_9AGAM</name>
<dbReference type="Proteomes" id="UP000807769">
    <property type="component" value="Unassembled WGS sequence"/>
</dbReference>
<accession>A0A9P7JFA9</accession>
<reference evidence="1" key="1">
    <citation type="journal article" date="2020" name="New Phytol.">
        <title>Comparative genomics reveals dynamic genome evolution in host specialist ectomycorrhizal fungi.</title>
        <authorList>
            <person name="Lofgren L.A."/>
            <person name="Nguyen N.H."/>
            <person name="Vilgalys R."/>
            <person name="Ruytinx J."/>
            <person name="Liao H.L."/>
            <person name="Branco S."/>
            <person name="Kuo A."/>
            <person name="LaButti K."/>
            <person name="Lipzen A."/>
            <person name="Andreopoulos W."/>
            <person name="Pangilinan J."/>
            <person name="Riley R."/>
            <person name="Hundley H."/>
            <person name="Na H."/>
            <person name="Barry K."/>
            <person name="Grigoriev I.V."/>
            <person name="Stajich J.E."/>
            <person name="Kennedy P.G."/>
        </authorList>
    </citation>
    <scope>NUCLEOTIDE SEQUENCE</scope>
    <source>
        <strain evidence="1">MN1</strain>
    </source>
</reference>
<proteinExistence type="predicted"/>
<dbReference type="RefSeq" id="XP_041194800.1">
    <property type="nucleotide sequence ID" value="XM_041338215.1"/>
</dbReference>
<organism evidence="1 2">
    <name type="scientific">Suillus subaureus</name>
    <dbReference type="NCBI Taxonomy" id="48587"/>
    <lineage>
        <taxon>Eukaryota</taxon>
        <taxon>Fungi</taxon>
        <taxon>Dikarya</taxon>
        <taxon>Basidiomycota</taxon>
        <taxon>Agaricomycotina</taxon>
        <taxon>Agaricomycetes</taxon>
        <taxon>Agaricomycetidae</taxon>
        <taxon>Boletales</taxon>
        <taxon>Suillineae</taxon>
        <taxon>Suillaceae</taxon>
        <taxon>Suillus</taxon>
    </lineage>
</organism>
<comment type="caution">
    <text evidence="1">The sequence shown here is derived from an EMBL/GenBank/DDBJ whole genome shotgun (WGS) entry which is preliminary data.</text>
</comment>
<sequence length="622" mass="70929">MADHWWRIQSTLPNNGVPFAFILYVDKMHLSSSCNVKGYPVITRCTNLPVPEDSKEDHKLSYTNLKCVIWHKAFLKFLKIIILYSKTGFAHKCFDNVTQWLYALILLLLADYEEQCVMALIHGTGSHCPCPISLVPSTKLHDCNATYPVQKVEDAQMHVKLYKENHAAGEAALKEQDPHETISQDQLYALQCGVYSYHMHEEVKKLAEVLGCNALKQIDEQFDAFPQWWGLNHFCWVTNISFSDGNKFQDILKQILFASHNVLTKQKSKAGYMLLQCIASYLAVDMYVSLDTHTENALAAGEVVNQDFLKHLDVHTNNVVSIACLITIIQEYIDVAGDSTKNWNFPKVHAGKHIFHDIWEKGAAWNFSTHPNEKQHGPLKWMYLHQTNCKDIAKQLLQLNHRTLVSELIGAHITHHDEQHLWELRDANYNNDNDPDDNNDPEDAANIGASFEGYIYLGSPQCPTTFADVEEANSSLHTFEQFQKKFSIFINEFLPSHDILLAAQDNEYCYLKVHYESVVDWKLATDYLHCSPLFHRHEHCDCVLIHTHDKDGNDKNIFAQILFMFKYTVGNQCLELALVLPMDAPIGPQPALCAWPAASSEFISVHSIIHGALLVPDYTHPD</sequence>
<dbReference type="GeneID" id="64632231"/>